<evidence type="ECO:0000313" key="2">
    <source>
        <dbReference type="Proteomes" id="UP000324767"/>
    </source>
</evidence>
<accession>A0A5M8Q0Y5</accession>
<organism evidence="1 2">
    <name type="scientific">Lasallia pustulata</name>
    <dbReference type="NCBI Taxonomy" id="136370"/>
    <lineage>
        <taxon>Eukaryota</taxon>
        <taxon>Fungi</taxon>
        <taxon>Dikarya</taxon>
        <taxon>Ascomycota</taxon>
        <taxon>Pezizomycotina</taxon>
        <taxon>Lecanoromycetes</taxon>
        <taxon>OSLEUM clade</taxon>
        <taxon>Umbilicariomycetidae</taxon>
        <taxon>Umbilicariales</taxon>
        <taxon>Umbilicariaceae</taxon>
        <taxon>Lasallia</taxon>
    </lineage>
</organism>
<evidence type="ECO:0000313" key="1">
    <source>
        <dbReference type="EMBL" id="KAA6414890.1"/>
    </source>
</evidence>
<protein>
    <submittedName>
        <fullName evidence="1">Uncharacterized protein</fullName>
    </submittedName>
</protein>
<proteinExistence type="predicted"/>
<dbReference type="EMBL" id="VXIT01000002">
    <property type="protein sequence ID" value="KAA6414890.1"/>
    <property type="molecule type" value="Genomic_DNA"/>
</dbReference>
<name>A0A5M8Q0Y5_9LECA</name>
<comment type="caution">
    <text evidence="1">The sequence shown here is derived from an EMBL/GenBank/DDBJ whole genome shotgun (WGS) entry which is preliminary data.</text>
</comment>
<gene>
    <name evidence="1" type="ORF">FRX48_01640</name>
</gene>
<dbReference type="AlphaFoldDB" id="A0A5M8Q0Y5"/>
<reference evidence="1 2" key="1">
    <citation type="submission" date="2019-09" db="EMBL/GenBank/DDBJ databases">
        <title>The hologenome of the rock-dwelling lichen Lasallia pustulata.</title>
        <authorList>
            <person name="Greshake Tzovaras B."/>
            <person name="Segers F."/>
            <person name="Bicker A."/>
            <person name="Dal Grande F."/>
            <person name="Otte J."/>
            <person name="Hankeln T."/>
            <person name="Schmitt I."/>
            <person name="Ebersberger I."/>
        </authorList>
    </citation>
    <scope>NUCLEOTIDE SEQUENCE [LARGE SCALE GENOMIC DNA]</scope>
    <source>
        <strain evidence="1">A1-1</strain>
    </source>
</reference>
<dbReference type="Proteomes" id="UP000324767">
    <property type="component" value="Unassembled WGS sequence"/>
</dbReference>
<sequence length="67" mass="7723">MRRTCWPYWPNQADGGVAQSQAERATIDARGDDESMPYVPSFGANYPDQRTWHHNGSIQFYSAVQRF</sequence>